<comment type="caution">
    <text evidence="2">The sequence shown here is derived from an EMBL/GenBank/DDBJ whole genome shotgun (WGS) entry which is preliminary data.</text>
</comment>
<accession>A0AAV4HZQ9</accession>
<organism evidence="2 3">
    <name type="scientific">Elysia marginata</name>
    <dbReference type="NCBI Taxonomy" id="1093978"/>
    <lineage>
        <taxon>Eukaryota</taxon>
        <taxon>Metazoa</taxon>
        <taxon>Spiralia</taxon>
        <taxon>Lophotrochozoa</taxon>
        <taxon>Mollusca</taxon>
        <taxon>Gastropoda</taxon>
        <taxon>Heterobranchia</taxon>
        <taxon>Euthyneura</taxon>
        <taxon>Panpulmonata</taxon>
        <taxon>Sacoglossa</taxon>
        <taxon>Placobranchoidea</taxon>
        <taxon>Plakobranchidae</taxon>
        <taxon>Elysia</taxon>
    </lineage>
</organism>
<proteinExistence type="predicted"/>
<dbReference type="EMBL" id="BMAT01005900">
    <property type="protein sequence ID" value="GFS01956.1"/>
    <property type="molecule type" value="Genomic_DNA"/>
</dbReference>
<feature type="compositionally biased region" description="Basic residues" evidence="1">
    <location>
        <begin position="24"/>
        <end position="38"/>
    </location>
</feature>
<dbReference type="PANTHER" id="PTHR46670">
    <property type="entry name" value="ENDO/EXONUCLEASE/PHOSPHATASE DOMAIN-CONTAINING PROTEIN"/>
    <property type="match status" value="1"/>
</dbReference>
<dbReference type="Proteomes" id="UP000762676">
    <property type="component" value="Unassembled WGS sequence"/>
</dbReference>
<keyword evidence="3" id="KW-1185">Reference proteome</keyword>
<sequence length="169" mass="19836">MLKPPNASPQGMPLISCHHEHTYKTNKKTRRKKRGGRRKQRKVVAVWNVFARHNNNAPSHYNSGNYEQYKNRVVNQNNLTEVNTKDIFRDESCNKNIRIGYINAQSIRQKTAELKDIVEEYDIDIMVITETWMRAQGYDHYITQLTPPDYTFKSYPRKDRVGGGLGFLY</sequence>
<protein>
    <submittedName>
        <fullName evidence="2">Endonuclease domain of the non-LTR retrotransposon LINE-1</fullName>
    </submittedName>
</protein>
<dbReference type="InterPro" id="IPR036691">
    <property type="entry name" value="Endo/exonu/phosph_ase_sf"/>
</dbReference>
<evidence type="ECO:0000256" key="1">
    <source>
        <dbReference type="SAM" id="MobiDB-lite"/>
    </source>
</evidence>
<reference evidence="2 3" key="1">
    <citation type="journal article" date="2021" name="Elife">
        <title>Chloroplast acquisition without the gene transfer in kleptoplastic sea slugs, Plakobranchus ocellatus.</title>
        <authorList>
            <person name="Maeda T."/>
            <person name="Takahashi S."/>
            <person name="Yoshida T."/>
            <person name="Shimamura S."/>
            <person name="Takaki Y."/>
            <person name="Nagai Y."/>
            <person name="Toyoda A."/>
            <person name="Suzuki Y."/>
            <person name="Arimoto A."/>
            <person name="Ishii H."/>
            <person name="Satoh N."/>
            <person name="Nishiyama T."/>
            <person name="Hasebe M."/>
            <person name="Maruyama T."/>
            <person name="Minagawa J."/>
            <person name="Obokata J."/>
            <person name="Shigenobu S."/>
        </authorList>
    </citation>
    <scope>NUCLEOTIDE SEQUENCE [LARGE SCALE GENOMIC DNA]</scope>
</reference>
<dbReference type="Gene3D" id="3.60.10.10">
    <property type="entry name" value="Endonuclease/exonuclease/phosphatase"/>
    <property type="match status" value="1"/>
</dbReference>
<dbReference type="GO" id="GO:0004519">
    <property type="term" value="F:endonuclease activity"/>
    <property type="evidence" value="ECO:0007669"/>
    <property type="project" value="UniProtKB-KW"/>
</dbReference>
<dbReference type="AlphaFoldDB" id="A0AAV4HZQ9"/>
<keyword evidence="2" id="KW-0540">Nuclease</keyword>
<keyword evidence="2" id="KW-0255">Endonuclease</keyword>
<dbReference type="PANTHER" id="PTHR46670:SF3">
    <property type="entry name" value="ENDONUCLEASE_EXONUCLEASE_PHOSPHATASE DOMAIN-CONTAINING PROTEIN"/>
    <property type="match status" value="1"/>
</dbReference>
<feature type="region of interest" description="Disordered" evidence="1">
    <location>
        <begin position="1"/>
        <end position="38"/>
    </location>
</feature>
<gene>
    <name evidence="2" type="ORF">ElyMa_002851300</name>
</gene>
<keyword evidence="2" id="KW-0378">Hydrolase</keyword>
<name>A0AAV4HZQ9_9GAST</name>
<dbReference type="SUPFAM" id="SSF56219">
    <property type="entry name" value="DNase I-like"/>
    <property type="match status" value="1"/>
</dbReference>
<evidence type="ECO:0000313" key="3">
    <source>
        <dbReference type="Proteomes" id="UP000762676"/>
    </source>
</evidence>
<evidence type="ECO:0000313" key="2">
    <source>
        <dbReference type="EMBL" id="GFS01956.1"/>
    </source>
</evidence>